<evidence type="ECO:0000313" key="2">
    <source>
        <dbReference type="EMBL" id="XDV60737.1"/>
    </source>
</evidence>
<name>A0AB39XSG0_9BRAD</name>
<protein>
    <submittedName>
        <fullName evidence="2">Uncharacterized protein</fullName>
    </submittedName>
</protein>
<gene>
    <name evidence="2" type="ORF">AB8Z38_16240</name>
</gene>
<feature type="compositionally biased region" description="Basic and acidic residues" evidence="1">
    <location>
        <begin position="20"/>
        <end position="29"/>
    </location>
</feature>
<accession>A0AB39XSG0</accession>
<dbReference type="AlphaFoldDB" id="A0AB39XSG0"/>
<evidence type="ECO:0000256" key="1">
    <source>
        <dbReference type="SAM" id="MobiDB-lite"/>
    </source>
</evidence>
<sequence>MIGDLGLTGSFTSPHRKHTALHDRDELRHPTPKLVAMPTTGRLSRTVVADLDVDIIIDRRRTAASIYDALGGRSHLA</sequence>
<reference evidence="2" key="1">
    <citation type="submission" date="2024-08" db="EMBL/GenBank/DDBJ databases">
        <authorList>
            <person name="Chaddad Z."/>
            <person name="Lamrabet M."/>
            <person name="Bouhnik O."/>
            <person name="Alami S."/>
            <person name="Wipf D."/>
            <person name="Courty P.E."/>
            <person name="Missbah El Idrissi M."/>
        </authorList>
    </citation>
    <scope>NUCLEOTIDE SEQUENCE</scope>
    <source>
        <strain evidence="2">LLZ17</strain>
    </source>
</reference>
<organism evidence="2">
    <name type="scientific">Bradyrhizobium sp. LLZ17</name>
    <dbReference type="NCBI Taxonomy" id="3239388"/>
    <lineage>
        <taxon>Bacteria</taxon>
        <taxon>Pseudomonadati</taxon>
        <taxon>Pseudomonadota</taxon>
        <taxon>Alphaproteobacteria</taxon>
        <taxon>Hyphomicrobiales</taxon>
        <taxon>Nitrobacteraceae</taxon>
        <taxon>Bradyrhizobium</taxon>
    </lineage>
</organism>
<feature type="region of interest" description="Disordered" evidence="1">
    <location>
        <begin position="1"/>
        <end position="29"/>
    </location>
</feature>
<dbReference type="EMBL" id="CP165734">
    <property type="protein sequence ID" value="XDV60737.1"/>
    <property type="molecule type" value="Genomic_DNA"/>
</dbReference>
<dbReference type="RefSeq" id="WP_369726090.1">
    <property type="nucleotide sequence ID" value="NZ_CP165734.1"/>
</dbReference>
<proteinExistence type="predicted"/>